<dbReference type="PANTHER" id="PTHR11071:SF561">
    <property type="entry name" value="PEPTIDYL-PROLYL CIS-TRANS ISOMERASE D-RELATED"/>
    <property type="match status" value="1"/>
</dbReference>
<evidence type="ECO:0000313" key="4">
    <source>
        <dbReference type="Proteomes" id="UP001281410"/>
    </source>
</evidence>
<dbReference type="Gene3D" id="2.40.100.10">
    <property type="entry name" value="Cyclophilin-like"/>
    <property type="match status" value="1"/>
</dbReference>
<feature type="domain" description="PPIase cyclophilin-type" evidence="2">
    <location>
        <begin position="19"/>
        <end position="63"/>
    </location>
</feature>
<reference evidence="3" key="1">
    <citation type="journal article" date="2023" name="Plant J.">
        <title>Genome sequences and population genomics provide insights into the demographic history, inbreeding, and mutation load of two 'living fossil' tree species of Dipteronia.</title>
        <authorList>
            <person name="Feng Y."/>
            <person name="Comes H.P."/>
            <person name="Chen J."/>
            <person name="Zhu S."/>
            <person name="Lu R."/>
            <person name="Zhang X."/>
            <person name="Li P."/>
            <person name="Qiu J."/>
            <person name="Olsen K.M."/>
            <person name="Qiu Y."/>
        </authorList>
    </citation>
    <scope>NUCLEOTIDE SEQUENCE</scope>
    <source>
        <strain evidence="3">NBL</strain>
    </source>
</reference>
<dbReference type="Proteomes" id="UP001281410">
    <property type="component" value="Unassembled WGS sequence"/>
</dbReference>
<proteinExistence type="inferred from homology"/>
<organism evidence="3 4">
    <name type="scientific">Dipteronia sinensis</name>
    <dbReference type="NCBI Taxonomy" id="43782"/>
    <lineage>
        <taxon>Eukaryota</taxon>
        <taxon>Viridiplantae</taxon>
        <taxon>Streptophyta</taxon>
        <taxon>Embryophyta</taxon>
        <taxon>Tracheophyta</taxon>
        <taxon>Spermatophyta</taxon>
        <taxon>Magnoliopsida</taxon>
        <taxon>eudicotyledons</taxon>
        <taxon>Gunneridae</taxon>
        <taxon>Pentapetalae</taxon>
        <taxon>rosids</taxon>
        <taxon>malvids</taxon>
        <taxon>Sapindales</taxon>
        <taxon>Sapindaceae</taxon>
        <taxon>Hippocastanoideae</taxon>
        <taxon>Acereae</taxon>
        <taxon>Dipteronia</taxon>
    </lineage>
</organism>
<dbReference type="InterPro" id="IPR029000">
    <property type="entry name" value="Cyclophilin-like_dom_sf"/>
</dbReference>
<evidence type="ECO:0000313" key="3">
    <source>
        <dbReference type="EMBL" id="KAK3184796.1"/>
    </source>
</evidence>
<dbReference type="GO" id="GO:0005737">
    <property type="term" value="C:cytoplasm"/>
    <property type="evidence" value="ECO:0007669"/>
    <property type="project" value="TreeGrafter"/>
</dbReference>
<protein>
    <recommendedName>
        <fullName evidence="2">PPIase cyclophilin-type domain-containing protein</fullName>
    </recommendedName>
</protein>
<dbReference type="GO" id="GO:0006457">
    <property type="term" value="P:protein folding"/>
    <property type="evidence" value="ECO:0007669"/>
    <property type="project" value="TreeGrafter"/>
</dbReference>
<gene>
    <name evidence="3" type="ORF">Dsin_032082</name>
</gene>
<dbReference type="EMBL" id="JANJYJ010000010">
    <property type="protein sequence ID" value="KAK3184796.1"/>
    <property type="molecule type" value="Genomic_DNA"/>
</dbReference>
<keyword evidence="4" id="KW-1185">Reference proteome</keyword>
<dbReference type="GO" id="GO:0003755">
    <property type="term" value="F:peptidyl-prolyl cis-trans isomerase activity"/>
    <property type="evidence" value="ECO:0007669"/>
    <property type="project" value="InterPro"/>
</dbReference>
<name>A0AAD9ZMK1_9ROSI</name>
<accession>A0AAD9ZMK1</accession>
<dbReference type="PANTHER" id="PTHR11071">
    <property type="entry name" value="PEPTIDYL-PROLYL CIS-TRANS ISOMERASE"/>
    <property type="match status" value="1"/>
</dbReference>
<evidence type="ECO:0000259" key="2">
    <source>
        <dbReference type="PROSITE" id="PS50072"/>
    </source>
</evidence>
<comment type="similarity">
    <text evidence="1">Belongs to the cyclophilin-type PPIase family.</text>
</comment>
<sequence length="74" mass="8271">MSFFTLTLGGKWIWRKWRFLDLNIGGQPAGRLVIELFVDSTPITAENFRALYTSEKGIGKNGSHSISKEQPSIG</sequence>
<comment type="caution">
    <text evidence="3">The sequence shown here is derived from an EMBL/GenBank/DDBJ whole genome shotgun (WGS) entry which is preliminary data.</text>
</comment>
<evidence type="ECO:0000256" key="1">
    <source>
        <dbReference type="ARBA" id="ARBA00007365"/>
    </source>
</evidence>
<dbReference type="GO" id="GO:0016018">
    <property type="term" value="F:cyclosporin A binding"/>
    <property type="evidence" value="ECO:0007669"/>
    <property type="project" value="TreeGrafter"/>
</dbReference>
<dbReference type="AlphaFoldDB" id="A0AAD9ZMK1"/>
<dbReference type="Pfam" id="PF00160">
    <property type="entry name" value="Pro_isomerase"/>
    <property type="match status" value="1"/>
</dbReference>
<dbReference type="SUPFAM" id="SSF50891">
    <property type="entry name" value="Cyclophilin-like"/>
    <property type="match status" value="1"/>
</dbReference>
<dbReference type="InterPro" id="IPR002130">
    <property type="entry name" value="Cyclophilin-type_PPIase_dom"/>
</dbReference>
<dbReference type="PROSITE" id="PS50072">
    <property type="entry name" value="CSA_PPIASE_2"/>
    <property type="match status" value="1"/>
</dbReference>